<dbReference type="InterPro" id="IPR024983">
    <property type="entry name" value="CHAT_dom"/>
</dbReference>
<comment type="caution">
    <text evidence="3">The sequence shown here is derived from an EMBL/GenBank/DDBJ whole genome shotgun (WGS) entry which is preliminary data.</text>
</comment>
<sequence>MTDETYQLTVTLTASEVSAAASGPEWNHEVSALDLDLSARNTIEVLRAWLLRWGALTTIRNKTPKTYDSLPVPETFKALGEQLYRLAFPGDVGRLLERTRAKADTAGRDLRVMLHIDVEAQDDTWLSDLPWEFLYHPDPDGYFVAVTDRLVLSRSLELNHPPARVALADRPLQVHFVMTIPRSAKLDSKARDAASVITTIEDEVETAIVSRSDEWNPAAIKKALIRGVRVFHIIGVCRVPAAGAEIDLQDVPPGQSERNLVSALTKVVDGTTTLDAPQLVVLHLVEASPFDYAATFGAHARELVRRGVQAVLAMQYALPPSEAHLFTQTLYELIADGAPVDAAVREARRRFPDQNDPLFGAPVLYLQNPDGRLVQGEAPAPEPARPRPSKDDQRQVRSRADGLRKIAKEYAPSDAAFDLIASWFDTIPWDDLDLEAAKAKIRARMRADVDDHGNAYIEMLTELKGESRGP</sequence>
<keyword evidence="4" id="KW-1185">Reference proteome</keyword>
<dbReference type="Proteomes" id="UP001239626">
    <property type="component" value="Unassembled WGS sequence"/>
</dbReference>
<feature type="region of interest" description="Disordered" evidence="1">
    <location>
        <begin position="372"/>
        <end position="399"/>
    </location>
</feature>
<proteinExistence type="predicted"/>
<dbReference type="EMBL" id="JAUSVB010000002">
    <property type="protein sequence ID" value="MDQ0373828.1"/>
    <property type="molecule type" value="Genomic_DNA"/>
</dbReference>
<evidence type="ECO:0000313" key="3">
    <source>
        <dbReference type="EMBL" id="MDQ0373828.1"/>
    </source>
</evidence>
<accession>A0ABU0EEY9</accession>
<dbReference type="Pfam" id="PF12770">
    <property type="entry name" value="CHAT"/>
    <property type="match status" value="1"/>
</dbReference>
<gene>
    <name evidence="3" type="ORF">J2X26_002139</name>
</gene>
<protein>
    <recommendedName>
        <fullName evidence="2">CHAT domain-containing protein</fullName>
    </recommendedName>
</protein>
<name>A0ABU0EEY9_9CELL</name>
<feature type="compositionally biased region" description="Basic and acidic residues" evidence="1">
    <location>
        <begin position="384"/>
        <end position="399"/>
    </location>
</feature>
<organism evidence="3 4">
    <name type="scientific">Cellulomonas humilata</name>
    <dbReference type="NCBI Taxonomy" id="144055"/>
    <lineage>
        <taxon>Bacteria</taxon>
        <taxon>Bacillati</taxon>
        <taxon>Actinomycetota</taxon>
        <taxon>Actinomycetes</taxon>
        <taxon>Micrococcales</taxon>
        <taxon>Cellulomonadaceae</taxon>
        <taxon>Cellulomonas</taxon>
    </lineage>
</organism>
<reference evidence="3 4" key="1">
    <citation type="submission" date="2023-07" db="EMBL/GenBank/DDBJ databases">
        <title>Sorghum-associated microbial communities from plants grown in Nebraska, USA.</title>
        <authorList>
            <person name="Schachtman D."/>
        </authorList>
    </citation>
    <scope>NUCLEOTIDE SEQUENCE [LARGE SCALE GENOMIC DNA]</scope>
    <source>
        <strain evidence="3 4">BE332</strain>
    </source>
</reference>
<feature type="domain" description="CHAT" evidence="2">
    <location>
        <begin position="78"/>
        <end position="351"/>
    </location>
</feature>
<evidence type="ECO:0000259" key="2">
    <source>
        <dbReference type="Pfam" id="PF12770"/>
    </source>
</evidence>
<evidence type="ECO:0000256" key="1">
    <source>
        <dbReference type="SAM" id="MobiDB-lite"/>
    </source>
</evidence>
<dbReference type="RefSeq" id="WP_307492095.1">
    <property type="nucleotide sequence ID" value="NZ_JAUSVB010000002.1"/>
</dbReference>
<evidence type="ECO:0000313" key="4">
    <source>
        <dbReference type="Proteomes" id="UP001239626"/>
    </source>
</evidence>